<accession>A0A166UZK2</accession>
<feature type="non-terminal residue" evidence="2">
    <location>
        <position position="63"/>
    </location>
</feature>
<dbReference type="AlphaFoldDB" id="A0A166UZK2"/>
<dbReference type="EMBL" id="KV417486">
    <property type="protein sequence ID" value="KZP32194.1"/>
    <property type="molecule type" value="Genomic_DNA"/>
</dbReference>
<feature type="region of interest" description="Disordered" evidence="1">
    <location>
        <begin position="1"/>
        <end position="41"/>
    </location>
</feature>
<proteinExistence type="predicted"/>
<evidence type="ECO:0000256" key="1">
    <source>
        <dbReference type="SAM" id="MobiDB-lite"/>
    </source>
</evidence>
<reference evidence="2" key="1">
    <citation type="journal article" date="2016" name="Mol. Biol. Evol.">
        <title>Comparative Genomics of Early-Diverging Mushroom-Forming Fungi Provides Insights into the Origins of Lignocellulose Decay Capabilities.</title>
        <authorList>
            <person name="Nagy L.G."/>
            <person name="Riley R."/>
            <person name="Tritt A."/>
            <person name="Adam C."/>
            <person name="Daum C."/>
            <person name="Floudas D."/>
            <person name="Sun H."/>
            <person name="Yadav J.S."/>
            <person name="Pangilinan J."/>
            <person name="Larsson K.H."/>
            <person name="Matsuura K."/>
            <person name="Barry K."/>
            <person name="Labutti K."/>
            <person name="Kuo R."/>
            <person name="Ohm R.A."/>
            <person name="Bhattacharya S.S."/>
            <person name="Shirouzu T."/>
            <person name="Yoshinaga Y."/>
            <person name="Martin F.M."/>
            <person name="Grigoriev I.V."/>
            <person name="Hibbett D.S."/>
        </authorList>
    </citation>
    <scope>NUCLEOTIDE SEQUENCE [LARGE SCALE GENOMIC DNA]</scope>
    <source>
        <strain evidence="2">CBS 109695</strain>
    </source>
</reference>
<name>A0A166UZK2_9AGAM</name>
<organism evidence="2">
    <name type="scientific">Athelia psychrophila</name>
    <dbReference type="NCBI Taxonomy" id="1759441"/>
    <lineage>
        <taxon>Eukaryota</taxon>
        <taxon>Fungi</taxon>
        <taxon>Dikarya</taxon>
        <taxon>Basidiomycota</taxon>
        <taxon>Agaricomycotina</taxon>
        <taxon>Agaricomycetes</taxon>
        <taxon>Agaricomycetidae</taxon>
        <taxon>Atheliales</taxon>
        <taxon>Atheliaceae</taxon>
        <taxon>Athelia</taxon>
    </lineage>
</organism>
<sequence length="63" mass="6802">MPGWHPAGSCESPLPLPPPPWQEREREGMSTTSVVPAPNLPQTCPKLDSGLTCQGLNSQTDIY</sequence>
<gene>
    <name evidence="2" type="ORF">FIBSPDRAFT_848558</name>
</gene>
<protein>
    <submittedName>
        <fullName evidence="2">Uncharacterized protein</fullName>
    </submittedName>
</protein>
<evidence type="ECO:0000313" key="2">
    <source>
        <dbReference type="EMBL" id="KZP32194.1"/>
    </source>
</evidence>